<evidence type="ECO:0000256" key="1">
    <source>
        <dbReference type="SAM" id="MobiDB-lite"/>
    </source>
</evidence>
<dbReference type="InterPro" id="IPR010427">
    <property type="entry name" value="DUF1023"/>
</dbReference>
<accession>K0YQ62</accession>
<dbReference type="OrthoDB" id="5969911at2"/>
<gene>
    <name evidence="3" type="ORF">HMPREF9719_01400</name>
</gene>
<evidence type="ECO:0000259" key="2">
    <source>
        <dbReference type="Pfam" id="PF06259"/>
    </source>
</evidence>
<dbReference type="AlphaFoldDB" id="K0YQ62"/>
<dbReference type="EMBL" id="AHAE01000067">
    <property type="protein sequence ID" value="EJZ81669.1"/>
    <property type="molecule type" value="Genomic_DNA"/>
</dbReference>
<feature type="domain" description="DUF1023" evidence="2">
    <location>
        <begin position="177"/>
        <end position="329"/>
    </location>
</feature>
<keyword evidence="4" id="KW-1185">Reference proteome</keyword>
<dbReference type="RefSeq" id="WP_004601290.1">
    <property type="nucleotide sequence ID" value="NZ_JH815194.1"/>
</dbReference>
<protein>
    <recommendedName>
        <fullName evidence="2">DUF1023 domain-containing protein</fullName>
    </recommendedName>
</protein>
<dbReference type="PATRIC" id="fig|883169.3.peg.1348"/>
<dbReference type="Pfam" id="PF06259">
    <property type="entry name" value="Abhydrolase_8"/>
    <property type="match status" value="1"/>
</dbReference>
<dbReference type="SUPFAM" id="SSF53474">
    <property type="entry name" value="alpha/beta-Hydrolases"/>
    <property type="match status" value="1"/>
</dbReference>
<name>K0YQ62_9CORY</name>
<dbReference type="eggNOG" id="COG1075">
    <property type="taxonomic scope" value="Bacteria"/>
</dbReference>
<reference evidence="3 4" key="1">
    <citation type="submission" date="2012-08" db="EMBL/GenBank/DDBJ databases">
        <title>The Genome Sequence of Turicella otitidis ATCC 51513.</title>
        <authorList>
            <consortium name="The Broad Institute Genome Sequencing Platform"/>
            <person name="Earl A."/>
            <person name="Ward D."/>
            <person name="Feldgarden M."/>
            <person name="Gevers D."/>
            <person name="Huys G."/>
            <person name="Walker B."/>
            <person name="Young S.K."/>
            <person name="Zeng Q."/>
            <person name="Gargeya S."/>
            <person name="Fitzgerald M."/>
            <person name="Haas B."/>
            <person name="Abouelleil A."/>
            <person name="Alvarado L."/>
            <person name="Arachchi H.M."/>
            <person name="Berlin A.M."/>
            <person name="Chapman S.B."/>
            <person name="Goldberg J."/>
            <person name="Griggs A."/>
            <person name="Gujja S."/>
            <person name="Hansen M."/>
            <person name="Howarth C."/>
            <person name="Imamovic A."/>
            <person name="Larimer J."/>
            <person name="McCowen C."/>
            <person name="Montmayeur A."/>
            <person name="Murphy C."/>
            <person name="Neiman D."/>
            <person name="Pearson M."/>
            <person name="Priest M."/>
            <person name="Roberts A."/>
            <person name="Saif S."/>
            <person name="Shea T."/>
            <person name="Sisk P."/>
            <person name="Sykes S."/>
            <person name="Wortman J."/>
            <person name="Nusbaum C."/>
            <person name="Birren B."/>
        </authorList>
    </citation>
    <scope>NUCLEOTIDE SEQUENCE [LARGE SCALE GENOMIC DNA]</scope>
    <source>
        <strain evidence="3 4">ATCC 51513</strain>
    </source>
</reference>
<dbReference type="ESTHER" id="9cory-k0yq62">
    <property type="family name" value="Duf_1023"/>
</dbReference>
<sequence>MPALTAAEARTAAGALIAAAARAERDAEGMATARAPLRAGRGAWLDGGLTRLAEAEDRWRAGASEMRAVAAQLEHAAGMLARAEGLMARLADLAQAAPGYGRLLSAVRNLVSLIDYRCARAVAAALGDGRLPDPPPPLDALELGVLHEEALSHNPRLARLAAENPDYSFLPAAGGGLVAAVGDLDHAASVTTLVAGTGSTNPASWPGYLERGRALAAATGGAAVVWLDYPAPATVPAAAGGVPAAVAAPRLRAFQRSLARRNPAQRRIVVGHSYGALAVGAAARQPLDAHEAVLLAAPGAGASHATGLALRPGGRVHALTSRDDPIRFVTSPNGGVHGPDPTSPGFGARDWPAGPGGHSAYWDDSATLTAIGRIARGRGPE</sequence>
<dbReference type="Proteomes" id="UP000006078">
    <property type="component" value="Unassembled WGS sequence"/>
</dbReference>
<feature type="region of interest" description="Disordered" evidence="1">
    <location>
        <begin position="326"/>
        <end position="345"/>
    </location>
</feature>
<dbReference type="HOGENOM" id="CLU_059711_0_0_11"/>
<evidence type="ECO:0000313" key="3">
    <source>
        <dbReference type="EMBL" id="EJZ81669.1"/>
    </source>
</evidence>
<organism evidence="3 4">
    <name type="scientific">Corynebacterium otitidis ATCC 51513</name>
    <dbReference type="NCBI Taxonomy" id="883169"/>
    <lineage>
        <taxon>Bacteria</taxon>
        <taxon>Bacillati</taxon>
        <taxon>Actinomycetota</taxon>
        <taxon>Actinomycetes</taxon>
        <taxon>Mycobacteriales</taxon>
        <taxon>Corynebacteriaceae</taxon>
        <taxon>Corynebacterium</taxon>
    </lineage>
</organism>
<dbReference type="Gene3D" id="3.40.50.1820">
    <property type="entry name" value="alpha/beta hydrolase"/>
    <property type="match status" value="1"/>
</dbReference>
<evidence type="ECO:0000313" key="4">
    <source>
        <dbReference type="Proteomes" id="UP000006078"/>
    </source>
</evidence>
<proteinExistence type="predicted"/>
<comment type="caution">
    <text evidence="3">The sequence shown here is derived from an EMBL/GenBank/DDBJ whole genome shotgun (WGS) entry which is preliminary data.</text>
</comment>
<dbReference type="InterPro" id="IPR029058">
    <property type="entry name" value="AB_hydrolase_fold"/>
</dbReference>